<dbReference type="RefSeq" id="WP_145215018.1">
    <property type="nucleotide sequence ID" value="NZ_CP036269.1"/>
</dbReference>
<feature type="transmembrane region" description="Helical" evidence="2">
    <location>
        <begin position="6"/>
        <end position="24"/>
    </location>
</feature>
<keyword evidence="2" id="KW-0812">Transmembrane</keyword>
<dbReference type="Proteomes" id="UP000317171">
    <property type="component" value="Chromosome"/>
</dbReference>
<protein>
    <submittedName>
        <fullName evidence="3">Uncharacterized protein</fullName>
    </submittedName>
</protein>
<organism evidence="3 4">
    <name type="scientific">Gimesia alba</name>
    <dbReference type="NCBI Taxonomy" id="2527973"/>
    <lineage>
        <taxon>Bacteria</taxon>
        <taxon>Pseudomonadati</taxon>
        <taxon>Planctomycetota</taxon>
        <taxon>Planctomycetia</taxon>
        <taxon>Planctomycetales</taxon>
        <taxon>Planctomycetaceae</taxon>
        <taxon>Gimesia</taxon>
    </lineage>
</organism>
<evidence type="ECO:0000313" key="3">
    <source>
        <dbReference type="EMBL" id="QDT42197.1"/>
    </source>
</evidence>
<feature type="region of interest" description="Disordered" evidence="1">
    <location>
        <begin position="138"/>
        <end position="170"/>
    </location>
</feature>
<feature type="compositionally biased region" description="Acidic residues" evidence="1">
    <location>
        <begin position="160"/>
        <end position="170"/>
    </location>
</feature>
<evidence type="ECO:0000313" key="4">
    <source>
        <dbReference type="Proteomes" id="UP000317171"/>
    </source>
</evidence>
<dbReference type="KEGG" id="gaz:Pan241w_22780"/>
<dbReference type="OrthoDB" id="290026at2"/>
<feature type="transmembrane region" description="Helical" evidence="2">
    <location>
        <begin position="97"/>
        <end position="122"/>
    </location>
</feature>
<gene>
    <name evidence="3" type="ORF">Pan241w_22780</name>
</gene>
<evidence type="ECO:0000256" key="2">
    <source>
        <dbReference type="SAM" id="Phobius"/>
    </source>
</evidence>
<reference evidence="3 4" key="1">
    <citation type="submission" date="2019-02" db="EMBL/GenBank/DDBJ databases">
        <title>Deep-cultivation of Planctomycetes and their phenomic and genomic characterization uncovers novel biology.</title>
        <authorList>
            <person name="Wiegand S."/>
            <person name="Jogler M."/>
            <person name="Boedeker C."/>
            <person name="Pinto D."/>
            <person name="Vollmers J."/>
            <person name="Rivas-Marin E."/>
            <person name="Kohn T."/>
            <person name="Peeters S.H."/>
            <person name="Heuer A."/>
            <person name="Rast P."/>
            <person name="Oberbeckmann S."/>
            <person name="Bunk B."/>
            <person name="Jeske O."/>
            <person name="Meyerdierks A."/>
            <person name="Storesund J.E."/>
            <person name="Kallscheuer N."/>
            <person name="Luecker S."/>
            <person name="Lage O.M."/>
            <person name="Pohl T."/>
            <person name="Merkel B.J."/>
            <person name="Hornburger P."/>
            <person name="Mueller R.-W."/>
            <person name="Bruemmer F."/>
            <person name="Labrenz M."/>
            <person name="Spormann A.M."/>
            <person name="Op den Camp H."/>
            <person name="Overmann J."/>
            <person name="Amann R."/>
            <person name="Jetten M.S.M."/>
            <person name="Mascher T."/>
            <person name="Medema M.H."/>
            <person name="Devos D.P."/>
            <person name="Kaster A.-K."/>
            <person name="Ovreas L."/>
            <person name="Rohde M."/>
            <person name="Galperin M.Y."/>
            <person name="Jogler C."/>
        </authorList>
    </citation>
    <scope>NUCLEOTIDE SEQUENCE [LARGE SCALE GENOMIC DNA]</scope>
    <source>
        <strain evidence="3 4">Pan241w</strain>
    </source>
</reference>
<keyword evidence="2" id="KW-0472">Membrane</keyword>
<dbReference type="AlphaFoldDB" id="A0A517RE90"/>
<feature type="compositionally biased region" description="Polar residues" evidence="1">
    <location>
        <begin position="147"/>
        <end position="156"/>
    </location>
</feature>
<feature type="transmembrane region" description="Helical" evidence="2">
    <location>
        <begin position="54"/>
        <end position="77"/>
    </location>
</feature>
<sequence length="170" mass="19165">MITETSSLLAIFGIAVTLSAYLSAIRLMAIQKIQDVTGDDQKAADKKWGLYKKLGWLTLADFPMVLSAFFLGIYLLWDVLNLDQIWNKFSNQDPRPWFQFNGLRLFLIAGTVMVFLHMLAWWKTAENLLNGKKIIEPEPSVDVPAGDSSSKQTQIKPETESDVESPPEKS</sequence>
<keyword evidence="4" id="KW-1185">Reference proteome</keyword>
<dbReference type="EMBL" id="CP036269">
    <property type="protein sequence ID" value="QDT42197.1"/>
    <property type="molecule type" value="Genomic_DNA"/>
</dbReference>
<keyword evidence="2" id="KW-1133">Transmembrane helix</keyword>
<evidence type="ECO:0000256" key="1">
    <source>
        <dbReference type="SAM" id="MobiDB-lite"/>
    </source>
</evidence>
<name>A0A517RE90_9PLAN</name>
<proteinExistence type="predicted"/>
<accession>A0A517RE90</accession>